<feature type="region of interest" description="Disordered" evidence="1">
    <location>
        <begin position="216"/>
        <end position="244"/>
    </location>
</feature>
<gene>
    <name evidence="3" type="ORF">DFL_005392</name>
</gene>
<evidence type="ECO:0000259" key="2">
    <source>
        <dbReference type="Pfam" id="PF13391"/>
    </source>
</evidence>
<feature type="region of interest" description="Disordered" evidence="1">
    <location>
        <begin position="1"/>
        <end position="52"/>
    </location>
</feature>
<protein>
    <recommendedName>
        <fullName evidence="2">HNH nuclease domain-containing protein</fullName>
    </recommendedName>
</protein>
<dbReference type="EMBL" id="SAEB01000006">
    <property type="protein sequence ID" value="RVD87149.1"/>
    <property type="molecule type" value="Genomic_DNA"/>
</dbReference>
<proteinExistence type="predicted"/>
<comment type="caution">
    <text evidence="3">The sequence shown here is derived from an EMBL/GenBank/DDBJ whole genome shotgun (WGS) entry which is preliminary data.</text>
</comment>
<keyword evidence="4" id="KW-1185">Reference proteome</keyword>
<feature type="domain" description="HNH nuclease" evidence="2">
    <location>
        <begin position="72"/>
        <end position="126"/>
    </location>
</feature>
<accession>A0A437A7I3</accession>
<dbReference type="Proteomes" id="UP000283090">
    <property type="component" value="Unassembled WGS sequence"/>
</dbReference>
<feature type="region of interest" description="Disordered" evidence="1">
    <location>
        <begin position="154"/>
        <end position="173"/>
    </location>
</feature>
<dbReference type="AlphaFoldDB" id="A0A437A7I3"/>
<evidence type="ECO:0000313" key="4">
    <source>
        <dbReference type="Proteomes" id="UP000283090"/>
    </source>
</evidence>
<feature type="compositionally biased region" description="Basic and acidic residues" evidence="1">
    <location>
        <begin position="154"/>
        <end position="165"/>
    </location>
</feature>
<evidence type="ECO:0000313" key="3">
    <source>
        <dbReference type="EMBL" id="RVD87149.1"/>
    </source>
</evidence>
<dbReference type="OrthoDB" id="5352262at2759"/>
<dbReference type="GeneID" id="93587703"/>
<organism evidence="3 4">
    <name type="scientific">Arthrobotrys flagrans</name>
    <name type="common">Nematode-trapping fungus</name>
    <name type="synonym">Trichothecium flagrans</name>
    <dbReference type="NCBI Taxonomy" id="97331"/>
    <lineage>
        <taxon>Eukaryota</taxon>
        <taxon>Fungi</taxon>
        <taxon>Dikarya</taxon>
        <taxon>Ascomycota</taxon>
        <taxon>Pezizomycotina</taxon>
        <taxon>Orbiliomycetes</taxon>
        <taxon>Orbiliales</taxon>
        <taxon>Orbiliaceae</taxon>
        <taxon>Arthrobotrys</taxon>
    </lineage>
</organism>
<dbReference type="RefSeq" id="XP_067492693.1">
    <property type="nucleotide sequence ID" value="XM_067634645.1"/>
</dbReference>
<evidence type="ECO:0000256" key="1">
    <source>
        <dbReference type="SAM" id="MobiDB-lite"/>
    </source>
</evidence>
<sequence length="244" mass="27591">MDPRAQVQASPTPSPRKRPAPTFPGYDSPQKSSRSSSRRSSAGERSSDSASILSDGRVGKHLDDYYGKRCWVCALTRGSLTEICHVIPNADRDFDDMRRVGLIEFERLDSLNNAIPLCGTCHAAMDTDHPYFIILPTNLDWFIERERQDYSRREVAAKDGCRSPREPPTAEEYRDHLRREGILDRYPPGSKPNKHISAAVGGLYDLHYRIDFNSSDDDEDKAGSVRTGKYWHGNPHAGRISREK</sequence>
<dbReference type="InterPro" id="IPR003615">
    <property type="entry name" value="HNH_nuc"/>
</dbReference>
<name>A0A437A7I3_ARTFL</name>
<dbReference type="Pfam" id="PF13391">
    <property type="entry name" value="HNH_2"/>
    <property type="match status" value="1"/>
</dbReference>
<dbReference type="VEuPathDB" id="FungiDB:DFL_005392"/>
<reference evidence="3 4" key="1">
    <citation type="submission" date="2019-01" db="EMBL/GenBank/DDBJ databases">
        <title>Intercellular communication is required for trap formation in the nematode-trapping fungus Duddingtonia flagrans.</title>
        <authorList>
            <person name="Youssar L."/>
            <person name="Wernet V."/>
            <person name="Hensel N."/>
            <person name="Hildebrandt H.-G."/>
            <person name="Fischer R."/>
        </authorList>
    </citation>
    <scope>NUCLEOTIDE SEQUENCE [LARGE SCALE GENOMIC DNA]</scope>
    <source>
        <strain evidence="3 4">CBS H-5679</strain>
    </source>
</reference>